<dbReference type="Proteomes" id="UP000682733">
    <property type="component" value="Unassembled WGS sequence"/>
</dbReference>
<reference evidence="2" key="1">
    <citation type="submission" date="2021-02" db="EMBL/GenBank/DDBJ databases">
        <authorList>
            <person name="Nowell W R."/>
        </authorList>
    </citation>
    <scope>NUCLEOTIDE SEQUENCE</scope>
</reference>
<dbReference type="PANTHER" id="PTHR43612:SF3">
    <property type="entry name" value="TRIFUNCTIONAL ENZYME SUBUNIT ALPHA, MITOCHONDRIAL"/>
    <property type="match status" value="1"/>
</dbReference>
<dbReference type="Proteomes" id="UP000677228">
    <property type="component" value="Unassembled WGS sequence"/>
</dbReference>
<keyword evidence="5" id="KW-1185">Reference proteome</keyword>
<dbReference type="Proteomes" id="UP000663829">
    <property type="component" value="Unassembled WGS sequence"/>
</dbReference>
<dbReference type="Gene3D" id="3.90.226.10">
    <property type="entry name" value="2-enoyl-CoA Hydratase, Chain A, domain 1"/>
    <property type="match status" value="1"/>
</dbReference>
<dbReference type="EMBL" id="CAJNOK010017511">
    <property type="protein sequence ID" value="CAF1265328.1"/>
    <property type="molecule type" value="Genomic_DNA"/>
</dbReference>
<dbReference type="SUPFAM" id="SSF52096">
    <property type="entry name" value="ClpP/crotonase"/>
    <property type="match status" value="1"/>
</dbReference>
<evidence type="ECO:0000313" key="3">
    <source>
        <dbReference type="EMBL" id="CAF4071580.1"/>
    </source>
</evidence>
<dbReference type="InterPro" id="IPR029045">
    <property type="entry name" value="ClpP/crotonase-like_dom_sf"/>
</dbReference>
<dbReference type="GO" id="GO:0016509">
    <property type="term" value="F:long-chain (3S)-3-hydroxyacyl-CoA dehydrogenase (NAD+) activity"/>
    <property type="evidence" value="ECO:0007669"/>
    <property type="project" value="TreeGrafter"/>
</dbReference>
<dbReference type="EMBL" id="CAJNOQ010019826">
    <property type="protein sequence ID" value="CAF1457690.1"/>
    <property type="molecule type" value="Genomic_DNA"/>
</dbReference>
<evidence type="ECO:0000313" key="2">
    <source>
        <dbReference type="EMBL" id="CAF1457690.1"/>
    </source>
</evidence>
<dbReference type="Proteomes" id="UP000681722">
    <property type="component" value="Unassembled WGS sequence"/>
</dbReference>
<dbReference type="PANTHER" id="PTHR43612">
    <property type="entry name" value="TRIFUNCTIONAL ENZYME SUBUNIT ALPHA"/>
    <property type="match status" value="1"/>
</dbReference>
<evidence type="ECO:0000313" key="5">
    <source>
        <dbReference type="Proteomes" id="UP000663829"/>
    </source>
</evidence>
<dbReference type="GO" id="GO:0006635">
    <property type="term" value="P:fatty acid beta-oxidation"/>
    <property type="evidence" value="ECO:0007669"/>
    <property type="project" value="TreeGrafter"/>
</dbReference>
<evidence type="ECO:0000313" key="4">
    <source>
        <dbReference type="EMBL" id="CAF4329017.1"/>
    </source>
</evidence>
<feature type="non-terminal residue" evidence="2">
    <location>
        <position position="94"/>
    </location>
</feature>
<dbReference type="GO" id="GO:0016507">
    <property type="term" value="C:mitochondrial fatty acid beta-oxidation multienzyme complex"/>
    <property type="evidence" value="ECO:0007669"/>
    <property type="project" value="TreeGrafter"/>
</dbReference>
<accession>A0A815Q558</accession>
<dbReference type="GO" id="GO:0004300">
    <property type="term" value="F:enoyl-CoA hydratase activity"/>
    <property type="evidence" value="ECO:0007669"/>
    <property type="project" value="TreeGrafter"/>
</dbReference>
<dbReference type="EMBL" id="CAJOBC010085281">
    <property type="protein sequence ID" value="CAF4329017.1"/>
    <property type="molecule type" value="Genomic_DNA"/>
</dbReference>
<sequence length="94" mass="10669">MAAIVLLKTFNRYQRYLRIAGHPDLPQMKNIQVEYKDDIAVVKFNQENSKVNTLSKDLMNEFSPLFQHLQNDSKVKGIVLMSSKPGSFIAGADI</sequence>
<proteinExistence type="predicted"/>
<dbReference type="InterPro" id="IPR050136">
    <property type="entry name" value="FA_oxidation_alpha_subunit"/>
</dbReference>
<name>A0A815Q558_9BILA</name>
<gene>
    <name evidence="2" type="ORF">GPM918_LOCUS34965</name>
    <name evidence="1" type="ORF">OVA965_LOCUS26925</name>
    <name evidence="4" type="ORF">SRO942_LOCUS35679</name>
    <name evidence="3" type="ORF">TMI583_LOCUS27668</name>
</gene>
<dbReference type="Pfam" id="PF00378">
    <property type="entry name" value="ECH_1"/>
    <property type="match status" value="1"/>
</dbReference>
<dbReference type="OrthoDB" id="10065568at2759"/>
<evidence type="ECO:0000313" key="1">
    <source>
        <dbReference type="EMBL" id="CAF1265328.1"/>
    </source>
</evidence>
<dbReference type="EMBL" id="CAJOBA010039069">
    <property type="protein sequence ID" value="CAF4071580.1"/>
    <property type="molecule type" value="Genomic_DNA"/>
</dbReference>
<dbReference type="InterPro" id="IPR001753">
    <property type="entry name" value="Enoyl-CoA_hydra/iso"/>
</dbReference>
<comment type="caution">
    <text evidence="2">The sequence shown here is derived from an EMBL/GenBank/DDBJ whole genome shotgun (WGS) entry which is preliminary data.</text>
</comment>
<protein>
    <submittedName>
        <fullName evidence="2">Uncharacterized protein</fullName>
    </submittedName>
</protein>
<dbReference type="AlphaFoldDB" id="A0A815Q558"/>
<organism evidence="2 5">
    <name type="scientific">Didymodactylos carnosus</name>
    <dbReference type="NCBI Taxonomy" id="1234261"/>
    <lineage>
        <taxon>Eukaryota</taxon>
        <taxon>Metazoa</taxon>
        <taxon>Spiralia</taxon>
        <taxon>Gnathifera</taxon>
        <taxon>Rotifera</taxon>
        <taxon>Eurotatoria</taxon>
        <taxon>Bdelloidea</taxon>
        <taxon>Philodinida</taxon>
        <taxon>Philodinidae</taxon>
        <taxon>Didymodactylos</taxon>
    </lineage>
</organism>